<evidence type="ECO:0000256" key="1">
    <source>
        <dbReference type="SAM" id="MobiDB-lite"/>
    </source>
</evidence>
<feature type="transmembrane region" description="Helical" evidence="2">
    <location>
        <begin position="239"/>
        <end position="259"/>
    </location>
</feature>
<dbReference type="EMBL" id="JAHMHR010000001">
    <property type="protein sequence ID" value="KAK1701101.1"/>
    <property type="molecule type" value="Genomic_DNA"/>
</dbReference>
<keyword evidence="2" id="KW-0812">Transmembrane</keyword>
<dbReference type="AlphaFoldDB" id="A0AAJ0F2Y7"/>
<feature type="compositionally biased region" description="Low complexity" evidence="1">
    <location>
        <begin position="213"/>
        <end position="230"/>
    </location>
</feature>
<feature type="compositionally biased region" description="Basic and acidic residues" evidence="1">
    <location>
        <begin position="277"/>
        <end position="289"/>
    </location>
</feature>
<sequence length="341" mass="36280">MATAYPAVTDENGTVTSFIALPTTFTPPTSCSTIYRLNGFSLAAYDPGYGLGIDARVKCAPPAVTTWWEQGRLGLNSGEGHTAISIGPLVCPERWATVATSVKNGTSSTLAMCCPRDYTLIGNIPGLVEGDCRSDLLSGAVITYAATSAPNTLSWKMVTSTLTQPGFVGAIAVLGWTFGETAAASTASITGTDATPSATDAVNSIIPALPRKTASTMTRSPSAPTSTPEPTGLPLSTTVGVGVGAAVGVIALVILGLYVRRRKRRQKRLVEETAPDVEEHHARPLEPDKFTSPTPQYHELYVHQHERHRREVTELPVPQYFAELDGSRPASRLAEFGRVRR</sequence>
<evidence type="ECO:0000313" key="3">
    <source>
        <dbReference type="EMBL" id="KAK1701101.1"/>
    </source>
</evidence>
<dbReference type="RefSeq" id="XP_060436856.1">
    <property type="nucleotide sequence ID" value="XM_060565289.1"/>
</dbReference>
<keyword evidence="2" id="KW-0472">Membrane</keyword>
<keyword evidence="2" id="KW-1133">Transmembrane helix</keyword>
<gene>
    <name evidence="3" type="ORF">BDP55DRAFT_10045</name>
</gene>
<feature type="region of interest" description="Disordered" evidence="1">
    <location>
        <begin position="209"/>
        <end position="233"/>
    </location>
</feature>
<reference evidence="3" key="1">
    <citation type="submission" date="2021-06" db="EMBL/GenBank/DDBJ databases">
        <title>Comparative genomics, transcriptomics and evolutionary studies reveal genomic signatures of adaptation to plant cell wall in hemibiotrophic fungi.</title>
        <authorList>
            <consortium name="DOE Joint Genome Institute"/>
            <person name="Baroncelli R."/>
            <person name="Diaz J.F."/>
            <person name="Benocci T."/>
            <person name="Peng M."/>
            <person name="Battaglia E."/>
            <person name="Haridas S."/>
            <person name="Andreopoulos W."/>
            <person name="Labutti K."/>
            <person name="Pangilinan J."/>
            <person name="Floch G.L."/>
            <person name="Makela M.R."/>
            <person name="Henrissat B."/>
            <person name="Grigoriev I.V."/>
            <person name="Crouch J.A."/>
            <person name="De Vries R.P."/>
            <person name="Sukno S.A."/>
            <person name="Thon M.R."/>
        </authorList>
    </citation>
    <scope>NUCLEOTIDE SEQUENCE</scope>
    <source>
        <strain evidence="3">CBS 193.32</strain>
    </source>
</reference>
<proteinExistence type="predicted"/>
<comment type="caution">
    <text evidence="3">The sequence shown here is derived from an EMBL/GenBank/DDBJ whole genome shotgun (WGS) entry which is preliminary data.</text>
</comment>
<evidence type="ECO:0008006" key="5">
    <source>
        <dbReference type="Google" id="ProtNLM"/>
    </source>
</evidence>
<evidence type="ECO:0000256" key="2">
    <source>
        <dbReference type="SAM" id="Phobius"/>
    </source>
</evidence>
<protein>
    <recommendedName>
        <fullName evidence="5">LPXTG-domain-containing protein</fullName>
    </recommendedName>
</protein>
<feature type="region of interest" description="Disordered" evidence="1">
    <location>
        <begin position="268"/>
        <end position="294"/>
    </location>
</feature>
<dbReference type="Proteomes" id="UP001224890">
    <property type="component" value="Unassembled WGS sequence"/>
</dbReference>
<organism evidence="3 4">
    <name type="scientific">Colletotrichum godetiae</name>
    <dbReference type="NCBI Taxonomy" id="1209918"/>
    <lineage>
        <taxon>Eukaryota</taxon>
        <taxon>Fungi</taxon>
        <taxon>Dikarya</taxon>
        <taxon>Ascomycota</taxon>
        <taxon>Pezizomycotina</taxon>
        <taxon>Sordariomycetes</taxon>
        <taxon>Hypocreomycetidae</taxon>
        <taxon>Glomerellales</taxon>
        <taxon>Glomerellaceae</taxon>
        <taxon>Colletotrichum</taxon>
        <taxon>Colletotrichum acutatum species complex</taxon>
    </lineage>
</organism>
<name>A0AAJ0F2Y7_9PEZI</name>
<evidence type="ECO:0000313" key="4">
    <source>
        <dbReference type="Proteomes" id="UP001224890"/>
    </source>
</evidence>
<accession>A0AAJ0F2Y7</accession>
<keyword evidence="4" id="KW-1185">Reference proteome</keyword>
<dbReference type="GeneID" id="85449815"/>